<gene>
    <name evidence="2" type="ORF">GON26_04725</name>
</gene>
<reference evidence="2 3" key="1">
    <citation type="submission" date="2019-12" db="EMBL/GenBank/DDBJ databases">
        <authorList>
            <person name="Kim Y.S."/>
        </authorList>
    </citation>
    <scope>NUCLEOTIDE SEQUENCE [LARGE SCALE GENOMIC DNA]</scope>
    <source>
        <strain evidence="2 3">GA093</strain>
    </source>
</reference>
<dbReference type="PANTHER" id="PTHR34980">
    <property type="entry name" value="INNER MEMBRANE PROTEIN-RELATED-RELATED"/>
    <property type="match status" value="1"/>
</dbReference>
<evidence type="ECO:0000313" key="2">
    <source>
        <dbReference type="EMBL" id="MWB93652.1"/>
    </source>
</evidence>
<dbReference type="EMBL" id="WSTB01000002">
    <property type="protein sequence ID" value="MWB93652.1"/>
    <property type="molecule type" value="Genomic_DNA"/>
</dbReference>
<dbReference type="InterPro" id="IPR008523">
    <property type="entry name" value="DUF805"/>
</dbReference>
<feature type="transmembrane region" description="Helical" evidence="1">
    <location>
        <begin position="25"/>
        <end position="50"/>
    </location>
</feature>
<proteinExistence type="predicted"/>
<accession>A0A6I4NLA4</accession>
<name>A0A6I4NLA4_9FLAO</name>
<protein>
    <submittedName>
        <fullName evidence="2">DUF805 domain-containing protein</fullName>
    </submittedName>
</protein>
<evidence type="ECO:0000313" key="3">
    <source>
        <dbReference type="Proteomes" id="UP000471501"/>
    </source>
</evidence>
<dbReference type="AlphaFoldDB" id="A0A6I4NLA4"/>
<dbReference type="Pfam" id="PF05656">
    <property type="entry name" value="DUF805"/>
    <property type="match status" value="1"/>
</dbReference>
<sequence length="141" mass="15980">MIEWYKKVVFENYANFKGRARRSEYWFFTLANVIINFLFIILGLIVGAIMDNILGGLIISYVLLAIYGLAVLVPSLAVIVRRLHDVGKSGWFYFIALIPIVGGIWLLVLFFTEGDSGENMYGQDPKNVIEEISEIGKVELQ</sequence>
<keyword evidence="1" id="KW-1133">Transmembrane helix</keyword>
<dbReference type="Proteomes" id="UP000471501">
    <property type="component" value="Unassembled WGS sequence"/>
</dbReference>
<feature type="transmembrane region" description="Helical" evidence="1">
    <location>
        <begin position="91"/>
        <end position="111"/>
    </location>
</feature>
<comment type="caution">
    <text evidence="2">The sequence shown here is derived from an EMBL/GenBank/DDBJ whole genome shotgun (WGS) entry which is preliminary data.</text>
</comment>
<dbReference type="GO" id="GO:0005886">
    <property type="term" value="C:plasma membrane"/>
    <property type="evidence" value="ECO:0007669"/>
    <property type="project" value="TreeGrafter"/>
</dbReference>
<evidence type="ECO:0000256" key="1">
    <source>
        <dbReference type="SAM" id="Phobius"/>
    </source>
</evidence>
<keyword evidence="3" id="KW-1185">Reference proteome</keyword>
<dbReference type="PANTHER" id="PTHR34980:SF2">
    <property type="entry name" value="INNER MEMBRANE PROTEIN YHAH-RELATED"/>
    <property type="match status" value="1"/>
</dbReference>
<keyword evidence="1" id="KW-0472">Membrane</keyword>
<keyword evidence="1" id="KW-0812">Transmembrane</keyword>
<feature type="transmembrane region" description="Helical" evidence="1">
    <location>
        <begin position="56"/>
        <end position="79"/>
    </location>
</feature>
<organism evidence="2 3">
    <name type="scientific">Flavobacterium hydrocarbonoxydans</name>
    <dbReference type="NCBI Taxonomy" id="2683249"/>
    <lineage>
        <taxon>Bacteria</taxon>
        <taxon>Pseudomonadati</taxon>
        <taxon>Bacteroidota</taxon>
        <taxon>Flavobacteriia</taxon>
        <taxon>Flavobacteriales</taxon>
        <taxon>Flavobacteriaceae</taxon>
        <taxon>Flavobacterium</taxon>
    </lineage>
</organism>
<dbReference type="RefSeq" id="WP_160373574.1">
    <property type="nucleotide sequence ID" value="NZ_WSTB01000002.1"/>
</dbReference>